<keyword evidence="1" id="KW-0812">Transmembrane</keyword>
<dbReference type="EMBL" id="JAQIZZ010000010">
    <property type="protein sequence ID" value="KAJ5523015.1"/>
    <property type="molecule type" value="Genomic_DNA"/>
</dbReference>
<dbReference type="AlphaFoldDB" id="A0AAD6G9L8"/>
<evidence type="ECO:0000256" key="1">
    <source>
        <dbReference type="SAM" id="Phobius"/>
    </source>
</evidence>
<comment type="caution">
    <text evidence="2">The sequence shown here is derived from an EMBL/GenBank/DDBJ whole genome shotgun (WGS) entry which is preliminary data.</text>
</comment>
<feature type="transmembrane region" description="Helical" evidence="1">
    <location>
        <begin position="100"/>
        <end position="124"/>
    </location>
</feature>
<protein>
    <submittedName>
        <fullName evidence="2">Uncharacterized protein</fullName>
    </submittedName>
</protein>
<reference evidence="2 3" key="1">
    <citation type="journal article" date="2023" name="IMA Fungus">
        <title>Comparative genomic study of the Penicillium genus elucidates a diverse pangenome and 15 lateral gene transfer events.</title>
        <authorList>
            <person name="Petersen C."/>
            <person name="Sorensen T."/>
            <person name="Nielsen M.R."/>
            <person name="Sondergaard T.E."/>
            <person name="Sorensen J.L."/>
            <person name="Fitzpatrick D.A."/>
            <person name="Frisvad J.C."/>
            <person name="Nielsen K.L."/>
        </authorList>
    </citation>
    <scope>NUCLEOTIDE SEQUENCE [LARGE SCALE GENOMIC DNA]</scope>
    <source>
        <strain evidence="2 3">IBT 35679</strain>
    </source>
</reference>
<keyword evidence="3" id="KW-1185">Reference proteome</keyword>
<feature type="transmembrane region" description="Helical" evidence="1">
    <location>
        <begin position="73"/>
        <end position="93"/>
    </location>
</feature>
<name>A0AAD6G9L8_9EURO</name>
<sequence length="133" mass="14649">MAIVFTVGLQAVVITLYYFFSPTTDLPQANYLARRWGGFSQRPSDNRCYRQQGTATLFALFLGLLAVDQWYAHHWALAVVKMSCFLISCFCHLSGRPHLATAFGFAGGVWSGTDLVLWIVGGVYGTPNCPGGY</sequence>
<accession>A0AAD6G9L8</accession>
<evidence type="ECO:0000313" key="2">
    <source>
        <dbReference type="EMBL" id="KAJ5523015.1"/>
    </source>
</evidence>
<dbReference type="Proteomes" id="UP001220324">
    <property type="component" value="Unassembled WGS sequence"/>
</dbReference>
<keyword evidence="1" id="KW-0472">Membrane</keyword>
<evidence type="ECO:0000313" key="3">
    <source>
        <dbReference type="Proteomes" id="UP001220324"/>
    </source>
</evidence>
<keyword evidence="1" id="KW-1133">Transmembrane helix</keyword>
<proteinExistence type="predicted"/>
<organism evidence="2 3">
    <name type="scientific">Penicillium frequentans</name>
    <dbReference type="NCBI Taxonomy" id="3151616"/>
    <lineage>
        <taxon>Eukaryota</taxon>
        <taxon>Fungi</taxon>
        <taxon>Dikarya</taxon>
        <taxon>Ascomycota</taxon>
        <taxon>Pezizomycotina</taxon>
        <taxon>Eurotiomycetes</taxon>
        <taxon>Eurotiomycetidae</taxon>
        <taxon>Eurotiales</taxon>
        <taxon>Aspergillaceae</taxon>
        <taxon>Penicillium</taxon>
    </lineage>
</organism>
<gene>
    <name evidence="2" type="ORF">N7494_013201</name>
</gene>